<name>A0A544SRB6_9BACI</name>
<reference evidence="11 12" key="1">
    <citation type="submission" date="2019-05" db="EMBL/GenBank/DDBJ databases">
        <title>Psychrobacillus vulpis sp. nov., a new species isolated from feces of a red fox that inhabits in The Tablas de Daimiel Natural Park, Albacete, Spain.</title>
        <authorList>
            <person name="Rodriguez M."/>
            <person name="Reina J.C."/>
            <person name="Bejar V."/>
            <person name="Llamas I."/>
        </authorList>
    </citation>
    <scope>NUCLEOTIDE SEQUENCE [LARGE SCALE GENOMIC DNA]</scope>
    <source>
        <strain evidence="11 12">NHI-2</strain>
    </source>
</reference>
<keyword evidence="7" id="KW-1005">Bacterial flagellum biogenesis</keyword>
<dbReference type="Pfam" id="PF02050">
    <property type="entry name" value="FliJ"/>
    <property type="match status" value="1"/>
</dbReference>
<evidence type="ECO:0000256" key="10">
    <source>
        <dbReference type="ARBA" id="ARBA00023225"/>
    </source>
</evidence>
<proteinExistence type="inferred from homology"/>
<dbReference type="NCBIfam" id="TIGR02473">
    <property type="entry name" value="flagell_FliJ"/>
    <property type="match status" value="1"/>
</dbReference>
<keyword evidence="8" id="KW-0653">Protein transport</keyword>
<evidence type="ECO:0000313" key="11">
    <source>
        <dbReference type="EMBL" id="TQR07752.1"/>
    </source>
</evidence>
<dbReference type="GO" id="GO:0044781">
    <property type="term" value="P:bacterial-type flagellum organization"/>
    <property type="evidence" value="ECO:0007669"/>
    <property type="project" value="UniProtKB-KW"/>
</dbReference>
<keyword evidence="11" id="KW-0969">Cilium</keyword>
<dbReference type="RefSeq" id="WP_142608726.1">
    <property type="nucleotide sequence ID" value="NZ_VDGG01000051.1"/>
</dbReference>
<organism evidence="11 12">
    <name type="scientific">Psychrobacillus soli</name>
    <dbReference type="NCBI Taxonomy" id="1543965"/>
    <lineage>
        <taxon>Bacteria</taxon>
        <taxon>Bacillati</taxon>
        <taxon>Bacillota</taxon>
        <taxon>Bacilli</taxon>
        <taxon>Bacillales</taxon>
        <taxon>Bacillaceae</taxon>
        <taxon>Psychrobacillus</taxon>
    </lineage>
</organism>
<comment type="similarity">
    <text evidence="2">Belongs to the FliJ family.</text>
</comment>
<evidence type="ECO:0000256" key="4">
    <source>
        <dbReference type="ARBA" id="ARBA00022448"/>
    </source>
</evidence>
<evidence type="ECO:0000256" key="3">
    <source>
        <dbReference type="ARBA" id="ARBA00020392"/>
    </source>
</evidence>
<dbReference type="AlphaFoldDB" id="A0A544SRB6"/>
<comment type="subcellular location">
    <subcellularLocation>
        <location evidence="1">Cell membrane</location>
        <topology evidence="1">Peripheral membrane protein</topology>
        <orientation evidence="1">Cytoplasmic side</orientation>
    </subcellularLocation>
</comment>
<evidence type="ECO:0000256" key="7">
    <source>
        <dbReference type="ARBA" id="ARBA00022795"/>
    </source>
</evidence>
<keyword evidence="12" id="KW-1185">Reference proteome</keyword>
<protein>
    <recommendedName>
        <fullName evidence="3">Flagellar FliJ protein</fullName>
    </recommendedName>
</protein>
<gene>
    <name evidence="11" type="primary">fliJ</name>
    <name evidence="11" type="ORF">FG383_17700</name>
</gene>
<evidence type="ECO:0000256" key="1">
    <source>
        <dbReference type="ARBA" id="ARBA00004413"/>
    </source>
</evidence>
<dbReference type="GO" id="GO:0005886">
    <property type="term" value="C:plasma membrane"/>
    <property type="evidence" value="ECO:0007669"/>
    <property type="project" value="UniProtKB-SubCell"/>
</dbReference>
<keyword evidence="9" id="KW-0472">Membrane</keyword>
<evidence type="ECO:0000256" key="2">
    <source>
        <dbReference type="ARBA" id="ARBA00010004"/>
    </source>
</evidence>
<evidence type="ECO:0000256" key="6">
    <source>
        <dbReference type="ARBA" id="ARBA00022500"/>
    </source>
</evidence>
<dbReference type="GO" id="GO:0071973">
    <property type="term" value="P:bacterial-type flagellum-dependent cell motility"/>
    <property type="evidence" value="ECO:0007669"/>
    <property type="project" value="InterPro"/>
</dbReference>
<dbReference type="InterPro" id="IPR053716">
    <property type="entry name" value="Flag_assembly_chemotaxis_eff"/>
</dbReference>
<dbReference type="Proteomes" id="UP000318937">
    <property type="component" value="Unassembled WGS sequence"/>
</dbReference>
<keyword evidence="11" id="KW-0966">Cell projection</keyword>
<keyword evidence="6" id="KW-0145">Chemotaxis</keyword>
<dbReference type="InterPro" id="IPR012823">
    <property type="entry name" value="Flagell_FliJ"/>
</dbReference>
<evidence type="ECO:0000256" key="5">
    <source>
        <dbReference type="ARBA" id="ARBA00022475"/>
    </source>
</evidence>
<dbReference type="GO" id="GO:0006935">
    <property type="term" value="P:chemotaxis"/>
    <property type="evidence" value="ECO:0007669"/>
    <property type="project" value="UniProtKB-KW"/>
</dbReference>
<keyword evidence="4" id="KW-0813">Transport</keyword>
<dbReference type="EMBL" id="VDGG01000051">
    <property type="protein sequence ID" value="TQR07752.1"/>
    <property type="molecule type" value="Genomic_DNA"/>
</dbReference>
<dbReference type="Gene3D" id="1.10.287.1700">
    <property type="match status" value="1"/>
</dbReference>
<keyword evidence="11" id="KW-0282">Flagellum</keyword>
<keyword evidence="5" id="KW-1003">Cell membrane</keyword>
<accession>A0A544SRB6</accession>
<evidence type="ECO:0000313" key="12">
    <source>
        <dbReference type="Proteomes" id="UP000318937"/>
    </source>
</evidence>
<sequence>MVAYQYKFAKVLNIREQEKSETEIAYKESVHSFEKIATELYDLLKKQEDTVDVQNDRLSSGLSIDQMHHYSNYIEGLQKRIDLVQKEVIQARSKMNWFEEKLVEKSLEVRKFEKMKEKDFEQFRQEQQRLETIQLDEISSLKFQNKEIR</sequence>
<dbReference type="GO" id="GO:0015031">
    <property type="term" value="P:protein transport"/>
    <property type="evidence" value="ECO:0007669"/>
    <property type="project" value="UniProtKB-KW"/>
</dbReference>
<evidence type="ECO:0000256" key="9">
    <source>
        <dbReference type="ARBA" id="ARBA00023136"/>
    </source>
</evidence>
<evidence type="ECO:0000256" key="8">
    <source>
        <dbReference type="ARBA" id="ARBA00022927"/>
    </source>
</evidence>
<dbReference type="OrthoDB" id="2968361at2"/>
<dbReference type="GO" id="GO:0009288">
    <property type="term" value="C:bacterial-type flagellum"/>
    <property type="evidence" value="ECO:0007669"/>
    <property type="project" value="InterPro"/>
</dbReference>
<comment type="caution">
    <text evidence="11">The sequence shown here is derived from an EMBL/GenBank/DDBJ whole genome shotgun (WGS) entry which is preliminary data.</text>
</comment>
<keyword evidence="10" id="KW-1006">Bacterial flagellum protein export</keyword>